<dbReference type="RefSeq" id="WP_117360974.1">
    <property type="nucleotide sequence ID" value="NZ_QURH01000974.1"/>
</dbReference>
<comment type="caution">
    <text evidence="7">The sequence shown here is derived from an EMBL/GenBank/DDBJ whole genome shotgun (WGS) entry which is preliminary data.</text>
</comment>
<dbReference type="PROSITE" id="PS50983">
    <property type="entry name" value="FE_B12_PBP"/>
    <property type="match status" value="1"/>
</dbReference>
<dbReference type="SUPFAM" id="SSF53807">
    <property type="entry name" value="Helical backbone' metal receptor"/>
    <property type="match status" value="1"/>
</dbReference>
<dbReference type="InterPro" id="IPR002491">
    <property type="entry name" value="ABC_transptr_periplasmic_BD"/>
</dbReference>
<accession>A0A372JBQ6</accession>
<evidence type="ECO:0000259" key="6">
    <source>
        <dbReference type="PROSITE" id="PS50983"/>
    </source>
</evidence>
<keyword evidence="8" id="KW-1185">Reference proteome</keyword>
<keyword evidence="3" id="KW-0813">Transport</keyword>
<dbReference type="Proteomes" id="UP000261811">
    <property type="component" value="Unassembled WGS sequence"/>
</dbReference>
<dbReference type="GO" id="GO:1901678">
    <property type="term" value="P:iron coordination entity transport"/>
    <property type="evidence" value="ECO:0007669"/>
    <property type="project" value="UniProtKB-ARBA"/>
</dbReference>
<keyword evidence="4 5" id="KW-0732">Signal</keyword>
<evidence type="ECO:0000313" key="8">
    <source>
        <dbReference type="Proteomes" id="UP000261811"/>
    </source>
</evidence>
<evidence type="ECO:0000256" key="5">
    <source>
        <dbReference type="SAM" id="SignalP"/>
    </source>
</evidence>
<comment type="subcellular location">
    <subcellularLocation>
        <location evidence="1">Cell envelope</location>
    </subcellularLocation>
</comment>
<protein>
    <submittedName>
        <fullName evidence="7">Iron-siderophore ABC transporter substrate-binding protein</fullName>
    </submittedName>
</protein>
<dbReference type="AlphaFoldDB" id="A0A372JBQ6"/>
<dbReference type="CDD" id="cd01146">
    <property type="entry name" value="FhuD"/>
    <property type="match status" value="1"/>
</dbReference>
<organism evidence="7 8">
    <name type="scientific">Actinomadura logoneensis</name>
    <dbReference type="NCBI Taxonomy" id="2293572"/>
    <lineage>
        <taxon>Bacteria</taxon>
        <taxon>Bacillati</taxon>
        <taxon>Actinomycetota</taxon>
        <taxon>Actinomycetes</taxon>
        <taxon>Streptosporangiales</taxon>
        <taxon>Thermomonosporaceae</taxon>
        <taxon>Actinomadura</taxon>
    </lineage>
</organism>
<evidence type="ECO:0000256" key="4">
    <source>
        <dbReference type="ARBA" id="ARBA00022729"/>
    </source>
</evidence>
<sequence>MRLTKGLAVAAAAALALSACGGSGDSSASGATHVVKHAMGETKVPDAPRRIVVLDTDKVDTLATLGLTPAGATVPDQQAGMPRYLGPGFAKVKSVGTTQQPDVEAIAALKPDLILGSKFRMEKYYSQLSKIAPTVFTAQVGVTWKQNFLLDAEAVGKKTEGEQKLKAYEDRARQVGKSFGDPARLKVSVIRFMPDEIRQYGPDSFSGIVLHDTGLSRPDAQLLKDKADKRFAPLSPERVDQADGDFVFVAAYGAKAADAQARTTAGPLWKRLAAVRAGHTKVVDDEIWMTGIGVTAAGKILDDLQTNLTPLAKK</sequence>
<dbReference type="PANTHER" id="PTHR30532">
    <property type="entry name" value="IRON III DICITRATE-BINDING PERIPLASMIC PROTEIN"/>
    <property type="match status" value="1"/>
</dbReference>
<dbReference type="PANTHER" id="PTHR30532:SF25">
    <property type="entry name" value="IRON(III) DICITRATE-BINDING PERIPLASMIC PROTEIN"/>
    <property type="match status" value="1"/>
</dbReference>
<feature type="domain" description="Fe/B12 periplasmic-binding" evidence="6">
    <location>
        <begin position="50"/>
        <end position="312"/>
    </location>
</feature>
<proteinExistence type="inferred from homology"/>
<feature type="chain" id="PRO_5039268592" evidence="5">
    <location>
        <begin position="22"/>
        <end position="314"/>
    </location>
</feature>
<dbReference type="Gene3D" id="3.40.50.1980">
    <property type="entry name" value="Nitrogenase molybdenum iron protein domain"/>
    <property type="match status" value="2"/>
</dbReference>
<dbReference type="GO" id="GO:0030288">
    <property type="term" value="C:outer membrane-bounded periplasmic space"/>
    <property type="evidence" value="ECO:0007669"/>
    <property type="project" value="TreeGrafter"/>
</dbReference>
<dbReference type="EMBL" id="QURH01000974">
    <property type="protein sequence ID" value="RFU37400.1"/>
    <property type="molecule type" value="Genomic_DNA"/>
</dbReference>
<reference evidence="7 8" key="1">
    <citation type="submission" date="2018-08" db="EMBL/GenBank/DDBJ databases">
        <title>Actinomadura jelena sp. nov., a novel Actinomycete isolated from soil in Chad.</title>
        <authorList>
            <person name="Shi L."/>
        </authorList>
    </citation>
    <scope>NUCLEOTIDE SEQUENCE [LARGE SCALE GENOMIC DNA]</scope>
    <source>
        <strain evidence="7 8">NEAU-G17</strain>
    </source>
</reference>
<dbReference type="OrthoDB" id="9793175at2"/>
<comment type="similarity">
    <text evidence="2">Belongs to the bacterial solute-binding protein 8 family.</text>
</comment>
<name>A0A372JBQ6_9ACTN</name>
<evidence type="ECO:0000256" key="2">
    <source>
        <dbReference type="ARBA" id="ARBA00008814"/>
    </source>
</evidence>
<gene>
    <name evidence="7" type="ORF">DZF91_33050</name>
</gene>
<dbReference type="Pfam" id="PF01497">
    <property type="entry name" value="Peripla_BP_2"/>
    <property type="match status" value="1"/>
</dbReference>
<feature type="signal peptide" evidence="5">
    <location>
        <begin position="1"/>
        <end position="21"/>
    </location>
</feature>
<dbReference type="InterPro" id="IPR051313">
    <property type="entry name" value="Bact_iron-sidero_bind"/>
</dbReference>
<evidence type="ECO:0000256" key="1">
    <source>
        <dbReference type="ARBA" id="ARBA00004196"/>
    </source>
</evidence>
<evidence type="ECO:0000256" key="3">
    <source>
        <dbReference type="ARBA" id="ARBA00022448"/>
    </source>
</evidence>
<dbReference type="PROSITE" id="PS51257">
    <property type="entry name" value="PROKAR_LIPOPROTEIN"/>
    <property type="match status" value="1"/>
</dbReference>
<evidence type="ECO:0000313" key="7">
    <source>
        <dbReference type="EMBL" id="RFU37400.1"/>
    </source>
</evidence>